<dbReference type="SUPFAM" id="SSF52499">
    <property type="entry name" value="Isochorismatase-like hydrolases"/>
    <property type="match status" value="1"/>
</dbReference>
<organism evidence="3 4">
    <name type="scientific">Dickeya solani</name>
    <dbReference type="NCBI Taxonomy" id="1089444"/>
    <lineage>
        <taxon>Bacteria</taxon>
        <taxon>Pseudomonadati</taxon>
        <taxon>Pseudomonadota</taxon>
        <taxon>Gammaproteobacteria</taxon>
        <taxon>Enterobacterales</taxon>
        <taxon>Pectobacteriaceae</taxon>
        <taxon>Dickeya</taxon>
    </lineage>
</organism>
<dbReference type="AlphaFoldDB" id="A0AAX4EVQ9"/>
<dbReference type="Pfam" id="PF00857">
    <property type="entry name" value="Isochorismatase"/>
    <property type="match status" value="1"/>
</dbReference>
<evidence type="ECO:0000259" key="2">
    <source>
        <dbReference type="Pfam" id="PF00857"/>
    </source>
</evidence>
<feature type="domain" description="Isochorismatase-like" evidence="2">
    <location>
        <begin position="4"/>
        <end position="151"/>
    </location>
</feature>
<gene>
    <name evidence="3" type="ORF">RXA29_16740</name>
</gene>
<sequence length="180" mass="19425">MSRALLIIDMQRFVTDSIQQGMGYYPATCIENMTRVLEQFRTTGATVIHVRHESAAGTPMQPGAPLAMPMEAFDALPEEPVFIKNTSSAFSSTALLPYLQSKQIAEVVVIGAVAGFCVNSTVRMGSDLGLNMVVVNDAVISFELQPANLTAKEIFDVTLALLGTSFARSISTEAFLEESQ</sequence>
<dbReference type="PANTHER" id="PTHR43540:SF1">
    <property type="entry name" value="ISOCHORISMATASE HYDROLASE"/>
    <property type="match status" value="1"/>
</dbReference>
<dbReference type="RefSeq" id="WP_316392184.1">
    <property type="nucleotide sequence ID" value="NZ_CP136339.1"/>
</dbReference>
<keyword evidence="1" id="KW-0378">Hydrolase</keyword>
<evidence type="ECO:0000313" key="4">
    <source>
        <dbReference type="Proteomes" id="UP001304423"/>
    </source>
</evidence>
<dbReference type="Gene3D" id="3.40.50.850">
    <property type="entry name" value="Isochorismatase-like"/>
    <property type="match status" value="1"/>
</dbReference>
<dbReference type="Proteomes" id="UP001304423">
    <property type="component" value="Chromosome"/>
</dbReference>
<evidence type="ECO:0000256" key="1">
    <source>
        <dbReference type="ARBA" id="ARBA00022801"/>
    </source>
</evidence>
<accession>A0AAX4EVQ9</accession>
<dbReference type="InterPro" id="IPR000868">
    <property type="entry name" value="Isochorismatase-like_dom"/>
</dbReference>
<dbReference type="EMBL" id="CP136339">
    <property type="protein sequence ID" value="WOA51543.1"/>
    <property type="molecule type" value="Genomic_DNA"/>
</dbReference>
<dbReference type="InterPro" id="IPR050272">
    <property type="entry name" value="Isochorismatase-like_hydrls"/>
</dbReference>
<reference evidence="3" key="1">
    <citation type="submission" date="2023-10" db="EMBL/GenBank/DDBJ databases">
        <title>Clonality and diversity in the soft rot Dickeya solani phytopathogen.</title>
        <authorList>
            <person name="Pedron J."/>
            <person name="Van Gijsegem F."/>
            <person name="Portier P."/>
            <person name="Taghouti G."/>
        </authorList>
    </citation>
    <scope>NUCLEOTIDE SEQUENCE</scope>
    <source>
        <strain evidence="3">CFBP5647</strain>
    </source>
</reference>
<dbReference type="GO" id="GO:0016787">
    <property type="term" value="F:hydrolase activity"/>
    <property type="evidence" value="ECO:0007669"/>
    <property type="project" value="UniProtKB-KW"/>
</dbReference>
<proteinExistence type="predicted"/>
<evidence type="ECO:0000313" key="3">
    <source>
        <dbReference type="EMBL" id="WOA51543.1"/>
    </source>
</evidence>
<name>A0AAX4EVQ9_9GAMM</name>
<protein>
    <submittedName>
        <fullName evidence="3">Isochorismatase family protein</fullName>
    </submittedName>
</protein>
<dbReference type="PANTHER" id="PTHR43540">
    <property type="entry name" value="PEROXYUREIDOACRYLATE/UREIDOACRYLATE AMIDOHYDROLASE-RELATED"/>
    <property type="match status" value="1"/>
</dbReference>
<dbReference type="InterPro" id="IPR036380">
    <property type="entry name" value="Isochorismatase-like_sf"/>
</dbReference>